<dbReference type="VEuPathDB" id="FungiDB:UREG_07816"/>
<evidence type="ECO:0000313" key="2">
    <source>
        <dbReference type="EMBL" id="EEP82951.1"/>
    </source>
</evidence>
<organism evidence="2 3">
    <name type="scientific">Uncinocarpus reesii (strain UAMH 1704)</name>
    <dbReference type="NCBI Taxonomy" id="336963"/>
    <lineage>
        <taxon>Eukaryota</taxon>
        <taxon>Fungi</taxon>
        <taxon>Dikarya</taxon>
        <taxon>Ascomycota</taxon>
        <taxon>Pezizomycotina</taxon>
        <taxon>Eurotiomycetes</taxon>
        <taxon>Eurotiomycetidae</taxon>
        <taxon>Onygenales</taxon>
        <taxon>Onygenaceae</taxon>
        <taxon>Uncinocarpus</taxon>
    </lineage>
</organism>
<keyword evidence="1" id="KW-0732">Signal</keyword>
<dbReference type="InParanoid" id="C4K065"/>
<dbReference type="AlphaFoldDB" id="C4K065"/>
<evidence type="ECO:0000313" key="3">
    <source>
        <dbReference type="Proteomes" id="UP000002058"/>
    </source>
</evidence>
<keyword evidence="3" id="KW-1185">Reference proteome</keyword>
<accession>C4K065</accession>
<dbReference type="HOGENOM" id="CLU_1644984_0_0_1"/>
<dbReference type="GeneID" id="8440267"/>
<name>C4K065_UNCRE</name>
<feature type="chain" id="PRO_5002938143" evidence="1">
    <location>
        <begin position="21"/>
        <end position="161"/>
    </location>
</feature>
<dbReference type="RefSeq" id="XP_002583043.1">
    <property type="nucleotide sequence ID" value="XM_002582997.1"/>
</dbReference>
<sequence>MQFLNILCLLLPASILAAVAEPSISPGFYRIIENYHSLSPIMNDTVSNIEFKRVSDAPYHRWYFGLAKPYNRAYMISHGGKYINVESKHSAVAFLSNTSWTFFQIYYYSKAIWVIEPLNQPAGQQLQLSVNTDPNNHQRSVLLLKEALYSAGFSFIAPQSD</sequence>
<protein>
    <submittedName>
        <fullName evidence="2">Uncharacterized protein</fullName>
    </submittedName>
</protein>
<evidence type="ECO:0000256" key="1">
    <source>
        <dbReference type="SAM" id="SignalP"/>
    </source>
</evidence>
<feature type="signal peptide" evidence="1">
    <location>
        <begin position="1"/>
        <end position="20"/>
    </location>
</feature>
<dbReference type="KEGG" id="ure:UREG_07816"/>
<proteinExistence type="predicted"/>
<dbReference type="Proteomes" id="UP000002058">
    <property type="component" value="Unassembled WGS sequence"/>
</dbReference>
<gene>
    <name evidence="2" type="ORF">UREG_07816</name>
</gene>
<dbReference type="EMBL" id="CH476619">
    <property type="protein sequence ID" value="EEP82951.1"/>
    <property type="molecule type" value="Genomic_DNA"/>
</dbReference>
<reference evidence="3" key="1">
    <citation type="journal article" date="2009" name="Genome Res.">
        <title>Comparative genomic analyses of the human fungal pathogens Coccidioides and their relatives.</title>
        <authorList>
            <person name="Sharpton T.J."/>
            <person name="Stajich J.E."/>
            <person name="Rounsley S.D."/>
            <person name="Gardner M.J."/>
            <person name="Wortman J.R."/>
            <person name="Jordar V.S."/>
            <person name="Maiti R."/>
            <person name="Kodira C.D."/>
            <person name="Neafsey D.E."/>
            <person name="Zeng Q."/>
            <person name="Hung C.-Y."/>
            <person name="McMahan C."/>
            <person name="Muszewska A."/>
            <person name="Grynberg M."/>
            <person name="Mandel M.A."/>
            <person name="Kellner E.M."/>
            <person name="Barker B.M."/>
            <person name="Galgiani J.N."/>
            <person name="Orbach M.J."/>
            <person name="Kirkland T.N."/>
            <person name="Cole G.T."/>
            <person name="Henn M.R."/>
            <person name="Birren B.W."/>
            <person name="Taylor J.W."/>
        </authorList>
    </citation>
    <scope>NUCLEOTIDE SEQUENCE [LARGE SCALE GENOMIC DNA]</scope>
    <source>
        <strain evidence="3">UAMH 1704</strain>
    </source>
</reference>